<comment type="similarity">
    <text evidence="1">Belongs to the NmrA-type oxidoreductase family.</text>
</comment>
<sequence length="245" mass="26716">MCNLTRTPGSETALKLKERGVQVVEGDSGDKASLVRAFQVAKPSLRPLLPPVVIGPSELTQRKNMVDAAKQAGVKFFVSRELDKEAIEEYLRASGLANASILPGAFLENFWTYVAWEISSLRQHQMLKKTSTGFDLISLKYSPTSLQTFTWVEYDVGESVLALLKSYADSSKSVSGKSYPVVTAKMTHPDLAAIISKALGAPFTVFSEYDGIYTAPVPSPDLVALGAKFGTIEELVETEVKKRYG</sequence>
<dbReference type="PANTHER" id="PTHR42748:SF7">
    <property type="entry name" value="NMRA LIKE REDOX SENSOR 1-RELATED"/>
    <property type="match status" value="1"/>
</dbReference>
<accession>A0AAD7HTL3</accession>
<keyword evidence="2" id="KW-0521">NADP</keyword>
<feature type="domain" description="NmrA-like" evidence="3">
    <location>
        <begin position="4"/>
        <end position="204"/>
    </location>
</feature>
<dbReference type="InterPro" id="IPR036291">
    <property type="entry name" value="NAD(P)-bd_dom_sf"/>
</dbReference>
<organism evidence="4 5">
    <name type="scientific">Mycena maculata</name>
    <dbReference type="NCBI Taxonomy" id="230809"/>
    <lineage>
        <taxon>Eukaryota</taxon>
        <taxon>Fungi</taxon>
        <taxon>Dikarya</taxon>
        <taxon>Basidiomycota</taxon>
        <taxon>Agaricomycotina</taxon>
        <taxon>Agaricomycetes</taxon>
        <taxon>Agaricomycetidae</taxon>
        <taxon>Agaricales</taxon>
        <taxon>Marasmiineae</taxon>
        <taxon>Mycenaceae</taxon>
        <taxon>Mycena</taxon>
    </lineage>
</organism>
<comment type="caution">
    <text evidence="4">The sequence shown here is derived from an EMBL/GenBank/DDBJ whole genome shotgun (WGS) entry which is preliminary data.</text>
</comment>
<keyword evidence="5" id="KW-1185">Reference proteome</keyword>
<dbReference type="PANTHER" id="PTHR42748">
    <property type="entry name" value="NITROGEN METABOLITE REPRESSION PROTEIN NMRA FAMILY MEMBER"/>
    <property type="match status" value="1"/>
</dbReference>
<dbReference type="Pfam" id="PF05368">
    <property type="entry name" value="NmrA"/>
    <property type="match status" value="1"/>
</dbReference>
<evidence type="ECO:0000256" key="2">
    <source>
        <dbReference type="ARBA" id="ARBA00022857"/>
    </source>
</evidence>
<evidence type="ECO:0000256" key="1">
    <source>
        <dbReference type="ARBA" id="ARBA00006328"/>
    </source>
</evidence>
<evidence type="ECO:0000259" key="3">
    <source>
        <dbReference type="Pfam" id="PF05368"/>
    </source>
</evidence>
<dbReference type="Proteomes" id="UP001215280">
    <property type="component" value="Unassembled WGS sequence"/>
</dbReference>
<dbReference type="InterPro" id="IPR008030">
    <property type="entry name" value="NmrA-like"/>
</dbReference>
<gene>
    <name evidence="4" type="ORF">DFH07DRAFT_945818</name>
</gene>
<dbReference type="InterPro" id="IPR051164">
    <property type="entry name" value="NmrA-like_oxidored"/>
</dbReference>
<dbReference type="Gene3D" id="3.90.25.10">
    <property type="entry name" value="UDP-galactose 4-epimerase, domain 1"/>
    <property type="match status" value="1"/>
</dbReference>
<name>A0AAD7HTL3_9AGAR</name>
<evidence type="ECO:0000313" key="5">
    <source>
        <dbReference type="Proteomes" id="UP001215280"/>
    </source>
</evidence>
<evidence type="ECO:0000313" key="4">
    <source>
        <dbReference type="EMBL" id="KAJ7728013.1"/>
    </source>
</evidence>
<proteinExistence type="inferred from homology"/>
<dbReference type="AlphaFoldDB" id="A0AAD7HTL3"/>
<reference evidence="4" key="1">
    <citation type="submission" date="2023-03" db="EMBL/GenBank/DDBJ databases">
        <title>Massive genome expansion in bonnet fungi (Mycena s.s.) driven by repeated elements and novel gene families across ecological guilds.</title>
        <authorList>
            <consortium name="Lawrence Berkeley National Laboratory"/>
            <person name="Harder C.B."/>
            <person name="Miyauchi S."/>
            <person name="Viragh M."/>
            <person name="Kuo A."/>
            <person name="Thoen E."/>
            <person name="Andreopoulos B."/>
            <person name="Lu D."/>
            <person name="Skrede I."/>
            <person name="Drula E."/>
            <person name="Henrissat B."/>
            <person name="Morin E."/>
            <person name="Kohler A."/>
            <person name="Barry K."/>
            <person name="LaButti K."/>
            <person name="Morin E."/>
            <person name="Salamov A."/>
            <person name="Lipzen A."/>
            <person name="Mereny Z."/>
            <person name="Hegedus B."/>
            <person name="Baldrian P."/>
            <person name="Stursova M."/>
            <person name="Weitz H."/>
            <person name="Taylor A."/>
            <person name="Grigoriev I.V."/>
            <person name="Nagy L.G."/>
            <person name="Martin F."/>
            <person name="Kauserud H."/>
        </authorList>
    </citation>
    <scope>NUCLEOTIDE SEQUENCE</scope>
    <source>
        <strain evidence="4">CBHHK188m</strain>
    </source>
</reference>
<dbReference type="Gene3D" id="3.40.50.720">
    <property type="entry name" value="NAD(P)-binding Rossmann-like Domain"/>
    <property type="match status" value="1"/>
</dbReference>
<protein>
    <recommendedName>
        <fullName evidence="3">NmrA-like domain-containing protein</fullName>
    </recommendedName>
</protein>
<dbReference type="EMBL" id="JARJLG010000208">
    <property type="protein sequence ID" value="KAJ7728013.1"/>
    <property type="molecule type" value="Genomic_DNA"/>
</dbReference>
<dbReference type="SUPFAM" id="SSF51735">
    <property type="entry name" value="NAD(P)-binding Rossmann-fold domains"/>
    <property type="match status" value="1"/>
</dbReference>